<dbReference type="PANTHER" id="PTHR48081">
    <property type="entry name" value="AB HYDROLASE SUPERFAMILY PROTEIN C4A8.06C"/>
    <property type="match status" value="1"/>
</dbReference>
<proteinExistence type="predicted"/>
<evidence type="ECO:0000256" key="2">
    <source>
        <dbReference type="SAM" id="MobiDB-lite"/>
    </source>
</evidence>
<dbReference type="Pfam" id="PF07859">
    <property type="entry name" value="Abhydrolase_3"/>
    <property type="match status" value="1"/>
</dbReference>
<dbReference type="InterPro" id="IPR050300">
    <property type="entry name" value="GDXG_lipolytic_enzyme"/>
</dbReference>
<feature type="compositionally biased region" description="Basic and acidic residues" evidence="2">
    <location>
        <begin position="106"/>
        <end position="118"/>
    </location>
</feature>
<evidence type="ECO:0000313" key="5">
    <source>
        <dbReference type="Proteomes" id="UP000054097"/>
    </source>
</evidence>
<dbReference type="OrthoDB" id="2152029at2759"/>
<feature type="region of interest" description="Disordered" evidence="2">
    <location>
        <begin position="104"/>
        <end position="137"/>
    </location>
</feature>
<sequence length="454" mass="50049">MAVGATPKIRLSLSEWGQMFIAFGALAWPMIKALFGNAPWRMFGSVEARRDYWRNVALVMIRTGGHWFSIRHLQFMMPNDRSACRLWGWMNWTSVISEQVDMTHGAGEDSAAKTERNPSIHWVGQSPQPVSTTGNNSQRSNVKVVLYIHGGGFVLPLSNGCITMMRTLLRETNDPSYGSPVYLALAEYTIAPYAEYPTQIRQCISILHRLSSRYGVDPSNLVLVGDSCGGSLCLSLLSQLLHPSPKLPQLPYTKGSSEPFAGVLLMSPWTSLATSAPSYTSNAGSDTLPPNVIRRFRDTYLPKSPDLSPTSTSGAYKRVDPMQVASLSGRYYDAVPDPPIKGLTDGAGATRHMDSFDAGNNKNDEWWKEIGSVAKRIMITTGEYECFRDDIVTFSNDLKHANDTSHGKASEIELLRDESFHAVLVSDFAFGIPPCTLAAKLSGWFLSVLRNPVV</sequence>
<feature type="compositionally biased region" description="Polar residues" evidence="2">
    <location>
        <begin position="125"/>
        <end position="137"/>
    </location>
</feature>
<dbReference type="AlphaFoldDB" id="A0A0C2WPV6"/>
<dbReference type="InterPro" id="IPR013094">
    <property type="entry name" value="AB_hydrolase_3"/>
</dbReference>
<keyword evidence="1" id="KW-0378">Hydrolase</keyword>
<name>A0A0C2WPV6_SERVB</name>
<dbReference type="InterPro" id="IPR029058">
    <property type="entry name" value="AB_hydrolase_fold"/>
</dbReference>
<dbReference type="STRING" id="933852.A0A0C2WPV6"/>
<protein>
    <recommendedName>
        <fullName evidence="3">Alpha/beta hydrolase fold-3 domain-containing protein</fullName>
    </recommendedName>
</protein>
<organism evidence="4 5">
    <name type="scientific">Serendipita vermifera MAFF 305830</name>
    <dbReference type="NCBI Taxonomy" id="933852"/>
    <lineage>
        <taxon>Eukaryota</taxon>
        <taxon>Fungi</taxon>
        <taxon>Dikarya</taxon>
        <taxon>Basidiomycota</taxon>
        <taxon>Agaricomycotina</taxon>
        <taxon>Agaricomycetes</taxon>
        <taxon>Sebacinales</taxon>
        <taxon>Serendipitaceae</taxon>
        <taxon>Serendipita</taxon>
    </lineage>
</organism>
<dbReference type="Gene3D" id="3.40.50.1820">
    <property type="entry name" value="alpha/beta hydrolase"/>
    <property type="match status" value="1"/>
</dbReference>
<accession>A0A0C2WPV6</accession>
<gene>
    <name evidence="4" type="ORF">M408DRAFT_16400</name>
</gene>
<reference evidence="5" key="2">
    <citation type="submission" date="2015-01" db="EMBL/GenBank/DDBJ databases">
        <title>Evolutionary Origins and Diversification of the Mycorrhizal Mutualists.</title>
        <authorList>
            <consortium name="DOE Joint Genome Institute"/>
            <consortium name="Mycorrhizal Genomics Consortium"/>
            <person name="Kohler A."/>
            <person name="Kuo A."/>
            <person name="Nagy L.G."/>
            <person name="Floudas D."/>
            <person name="Copeland A."/>
            <person name="Barry K.W."/>
            <person name="Cichocki N."/>
            <person name="Veneault-Fourrey C."/>
            <person name="LaButti K."/>
            <person name="Lindquist E.A."/>
            <person name="Lipzen A."/>
            <person name="Lundell T."/>
            <person name="Morin E."/>
            <person name="Murat C."/>
            <person name="Riley R."/>
            <person name="Ohm R."/>
            <person name="Sun H."/>
            <person name="Tunlid A."/>
            <person name="Henrissat B."/>
            <person name="Grigoriev I.V."/>
            <person name="Hibbett D.S."/>
            <person name="Martin F."/>
        </authorList>
    </citation>
    <scope>NUCLEOTIDE SEQUENCE [LARGE SCALE GENOMIC DNA]</scope>
    <source>
        <strain evidence="5">MAFF 305830</strain>
    </source>
</reference>
<feature type="domain" description="Alpha/beta hydrolase fold-3" evidence="3">
    <location>
        <begin position="145"/>
        <end position="310"/>
    </location>
</feature>
<evidence type="ECO:0000256" key="1">
    <source>
        <dbReference type="ARBA" id="ARBA00022801"/>
    </source>
</evidence>
<keyword evidence="5" id="KW-1185">Reference proteome</keyword>
<dbReference type="Proteomes" id="UP000054097">
    <property type="component" value="Unassembled WGS sequence"/>
</dbReference>
<evidence type="ECO:0000313" key="4">
    <source>
        <dbReference type="EMBL" id="KIM28238.1"/>
    </source>
</evidence>
<dbReference type="SUPFAM" id="SSF53474">
    <property type="entry name" value="alpha/beta-Hydrolases"/>
    <property type="match status" value="1"/>
</dbReference>
<evidence type="ECO:0000259" key="3">
    <source>
        <dbReference type="Pfam" id="PF07859"/>
    </source>
</evidence>
<dbReference type="PANTHER" id="PTHR48081:SF31">
    <property type="entry name" value="STERYL ACETYL HYDROLASE MUG81-RELATED"/>
    <property type="match status" value="1"/>
</dbReference>
<dbReference type="HOGENOM" id="CLU_649104_0_0_1"/>
<dbReference type="GO" id="GO:0016787">
    <property type="term" value="F:hydrolase activity"/>
    <property type="evidence" value="ECO:0007669"/>
    <property type="project" value="UniProtKB-KW"/>
</dbReference>
<reference evidence="4 5" key="1">
    <citation type="submission" date="2014-04" db="EMBL/GenBank/DDBJ databases">
        <authorList>
            <consortium name="DOE Joint Genome Institute"/>
            <person name="Kuo A."/>
            <person name="Zuccaro A."/>
            <person name="Kohler A."/>
            <person name="Nagy L.G."/>
            <person name="Floudas D."/>
            <person name="Copeland A."/>
            <person name="Barry K.W."/>
            <person name="Cichocki N."/>
            <person name="Veneault-Fourrey C."/>
            <person name="LaButti K."/>
            <person name="Lindquist E.A."/>
            <person name="Lipzen A."/>
            <person name="Lundell T."/>
            <person name="Morin E."/>
            <person name="Murat C."/>
            <person name="Sun H."/>
            <person name="Tunlid A."/>
            <person name="Henrissat B."/>
            <person name="Grigoriev I.V."/>
            <person name="Hibbett D.S."/>
            <person name="Martin F."/>
            <person name="Nordberg H.P."/>
            <person name="Cantor M.N."/>
            <person name="Hua S.X."/>
        </authorList>
    </citation>
    <scope>NUCLEOTIDE SEQUENCE [LARGE SCALE GENOMIC DNA]</scope>
    <source>
        <strain evidence="4 5">MAFF 305830</strain>
    </source>
</reference>
<dbReference type="EMBL" id="KN824294">
    <property type="protein sequence ID" value="KIM28238.1"/>
    <property type="molecule type" value="Genomic_DNA"/>
</dbReference>